<evidence type="ECO:0000259" key="6">
    <source>
        <dbReference type="SMART" id="SM01144"/>
    </source>
</evidence>
<evidence type="ECO:0000256" key="1">
    <source>
        <dbReference type="ARBA" id="ARBA00012386"/>
    </source>
</evidence>
<dbReference type="KEGG" id="sbal:HUE88_06995"/>
<dbReference type="InterPro" id="IPR005636">
    <property type="entry name" value="DTW"/>
</dbReference>
<dbReference type="GO" id="GO:0008033">
    <property type="term" value="P:tRNA processing"/>
    <property type="evidence" value="ECO:0007669"/>
    <property type="project" value="UniProtKB-KW"/>
</dbReference>
<evidence type="ECO:0000256" key="5">
    <source>
        <dbReference type="ARBA" id="ARBA00034489"/>
    </source>
</evidence>
<evidence type="ECO:0000256" key="2">
    <source>
        <dbReference type="ARBA" id="ARBA00022679"/>
    </source>
</evidence>
<comment type="similarity">
    <text evidence="5">Belongs to the TDD superfamily. DTWD2 family.</text>
</comment>
<dbReference type="PANTHER" id="PTHR21392:SF0">
    <property type="entry name" value="TRNA-URIDINE AMINOCARBOXYPROPYLTRANSFERASE 2"/>
    <property type="match status" value="1"/>
</dbReference>
<dbReference type="SMART" id="SM01144">
    <property type="entry name" value="DTW"/>
    <property type="match status" value="1"/>
</dbReference>
<name>A0A7S7RLU5_9BACT</name>
<dbReference type="RefSeq" id="WP_194368014.1">
    <property type="nucleotide sequence ID" value="NZ_CP054492.1"/>
</dbReference>
<dbReference type="EC" id="2.5.1.25" evidence="1"/>
<dbReference type="Pfam" id="PF03942">
    <property type="entry name" value="DTW"/>
    <property type="match status" value="1"/>
</dbReference>
<evidence type="ECO:0000256" key="3">
    <source>
        <dbReference type="ARBA" id="ARBA00022691"/>
    </source>
</evidence>
<evidence type="ECO:0000256" key="4">
    <source>
        <dbReference type="ARBA" id="ARBA00022694"/>
    </source>
</evidence>
<dbReference type="EMBL" id="CP054492">
    <property type="protein sequence ID" value="QOY50894.1"/>
    <property type="molecule type" value="Genomic_DNA"/>
</dbReference>
<accession>A0A7S7RLU5</accession>
<evidence type="ECO:0000313" key="7">
    <source>
        <dbReference type="EMBL" id="QOY50894.1"/>
    </source>
</evidence>
<dbReference type="AlphaFoldDB" id="A0A7S7RLU5"/>
<dbReference type="GO" id="GO:0016432">
    <property type="term" value="F:tRNA-uridine aminocarboxypropyltransferase activity"/>
    <property type="evidence" value="ECO:0007669"/>
    <property type="project" value="UniProtKB-EC"/>
</dbReference>
<keyword evidence="4" id="KW-0819">tRNA processing</keyword>
<gene>
    <name evidence="7" type="ORF">HUE88_06995</name>
</gene>
<keyword evidence="3" id="KW-0949">S-adenosyl-L-methionine</keyword>
<protein>
    <recommendedName>
        <fullName evidence="1">tRNA-uridine aminocarboxypropyltransferase</fullName>
        <ecNumber evidence="1">2.5.1.25</ecNumber>
    </recommendedName>
</protein>
<keyword evidence="8" id="KW-1185">Reference proteome</keyword>
<feature type="domain" description="DTW" evidence="6">
    <location>
        <begin position="7"/>
        <end position="207"/>
    </location>
</feature>
<dbReference type="Proteomes" id="UP000593994">
    <property type="component" value="Chromosome"/>
</dbReference>
<organism evidence="7 8">
    <name type="scientific">Candidatus Sulfurimonas baltica</name>
    <dbReference type="NCBI Taxonomy" id="2740404"/>
    <lineage>
        <taxon>Bacteria</taxon>
        <taxon>Pseudomonadati</taxon>
        <taxon>Campylobacterota</taxon>
        <taxon>Epsilonproteobacteria</taxon>
        <taxon>Campylobacterales</taxon>
        <taxon>Sulfurimonadaceae</taxon>
        <taxon>Sulfurimonas</taxon>
    </lineage>
</organism>
<proteinExistence type="inferred from homology"/>
<dbReference type="PANTHER" id="PTHR21392">
    <property type="entry name" value="TRNA-URIDINE AMINOCARBOXYPROPYLTRANSFERASE 2"/>
    <property type="match status" value="1"/>
</dbReference>
<keyword evidence="2" id="KW-0808">Transferase</keyword>
<sequence length="224" mass="26424">MQTLYGDREKCYNCYRPKSSCMCGYVNSIKTKTKFIILMHPKEFKKVKNGTGHLTHLSLENSELFIGIDFSNHKKINEILSTCNSYILYPSKDAINISREKLHDNKPSNQKDIAIFIIDSTWACSLKMLRESKNLQNLNHISFENNKLSQFKIKEQPADYCLSTIESTLSLLELLNFWKYENIENDYLKTFLNPFEKMVEYQLKCVDNRLNDSVRYKNKHKFFN</sequence>
<reference evidence="7 8" key="1">
    <citation type="submission" date="2020-05" db="EMBL/GenBank/DDBJ databases">
        <title>Sulfurimonas marisnigri, sp. nov., and Sulfurimonas baltica, sp. nov., manganese oxide reducing chemolithoautotrophs of the class Epsilonproteobacteria isolated from the pelagic redoxclines of the Black and Baltic Seas and emended description of the genus Sulfurimonas.</title>
        <authorList>
            <person name="Henkel J.V."/>
            <person name="Laudan C."/>
            <person name="Werner J."/>
            <person name="Neu T."/>
            <person name="Plewe S."/>
            <person name="Sproer C."/>
            <person name="Bunk B."/>
            <person name="Schulz-Vogt H.N."/>
        </authorList>
    </citation>
    <scope>NUCLEOTIDE SEQUENCE [LARGE SCALE GENOMIC DNA]</scope>
    <source>
        <strain evidence="7 8">GD2</strain>
    </source>
</reference>
<dbReference type="InterPro" id="IPR039262">
    <property type="entry name" value="DTWD2/TAPT"/>
</dbReference>
<evidence type="ECO:0000313" key="8">
    <source>
        <dbReference type="Proteomes" id="UP000593994"/>
    </source>
</evidence>